<accession>A0A850Q1T6</accession>
<dbReference type="InterPro" id="IPR036196">
    <property type="entry name" value="Ptyr_pPase_sf"/>
</dbReference>
<organism evidence="3 4">
    <name type="scientific">Donghicola mangrovi</name>
    <dbReference type="NCBI Taxonomy" id="2729614"/>
    <lineage>
        <taxon>Bacteria</taxon>
        <taxon>Pseudomonadati</taxon>
        <taxon>Pseudomonadota</taxon>
        <taxon>Alphaproteobacteria</taxon>
        <taxon>Rhodobacterales</taxon>
        <taxon>Roseobacteraceae</taxon>
        <taxon>Donghicola</taxon>
    </lineage>
</organism>
<name>A0A850Q1T6_9RHOB</name>
<protein>
    <submittedName>
        <fullName evidence="3">Arsenate reductase ArsC</fullName>
    </submittedName>
</protein>
<evidence type="ECO:0000313" key="3">
    <source>
        <dbReference type="EMBL" id="NVO22953.1"/>
    </source>
</evidence>
<dbReference type="Proteomes" id="UP000592216">
    <property type="component" value="Unassembled WGS sequence"/>
</dbReference>
<dbReference type="PANTHER" id="PTHR43428:SF1">
    <property type="entry name" value="ARSENATE REDUCTASE"/>
    <property type="match status" value="1"/>
</dbReference>
<dbReference type="GO" id="GO:0046685">
    <property type="term" value="P:response to arsenic-containing substance"/>
    <property type="evidence" value="ECO:0007669"/>
    <property type="project" value="UniProtKB-KW"/>
</dbReference>
<gene>
    <name evidence="3" type="ORF">HJ536_06230</name>
</gene>
<dbReference type="PANTHER" id="PTHR43428">
    <property type="entry name" value="ARSENATE REDUCTASE"/>
    <property type="match status" value="1"/>
</dbReference>
<proteinExistence type="predicted"/>
<feature type="domain" description="Phosphotyrosine protein phosphatase I" evidence="2">
    <location>
        <begin position="1"/>
        <end position="135"/>
    </location>
</feature>
<dbReference type="EMBL" id="JABCJE010000002">
    <property type="protein sequence ID" value="NVO22953.1"/>
    <property type="molecule type" value="Genomic_DNA"/>
</dbReference>
<reference evidence="3 4" key="1">
    <citation type="submission" date="2020-04" db="EMBL/GenBank/DDBJ databases">
        <title>Donghicola sp., a member of the Rhodobacteraceae family isolated from mangrove forest in Thailand.</title>
        <authorList>
            <person name="Charoenyingcharoen P."/>
            <person name="Yukphan P."/>
        </authorList>
    </citation>
    <scope>NUCLEOTIDE SEQUENCE [LARGE SCALE GENOMIC DNA]</scope>
    <source>
        <strain evidence="3 4">B5-SW-15</strain>
    </source>
</reference>
<evidence type="ECO:0000313" key="4">
    <source>
        <dbReference type="Proteomes" id="UP000592216"/>
    </source>
</evidence>
<dbReference type="RefSeq" id="WP_177157053.1">
    <property type="nucleotide sequence ID" value="NZ_JABCJE010000002.1"/>
</dbReference>
<comment type="caution">
    <text evidence="3">The sequence shown here is derived from an EMBL/GenBank/DDBJ whole genome shotgun (WGS) entry which is preliminary data.</text>
</comment>
<dbReference type="SUPFAM" id="SSF52788">
    <property type="entry name" value="Phosphotyrosine protein phosphatases I"/>
    <property type="match status" value="1"/>
</dbReference>
<dbReference type="AlphaFoldDB" id="A0A850Q1T6"/>
<dbReference type="Pfam" id="PF01451">
    <property type="entry name" value="LMWPc"/>
    <property type="match status" value="1"/>
</dbReference>
<dbReference type="Gene3D" id="3.40.50.2300">
    <property type="match status" value="1"/>
</dbReference>
<evidence type="ECO:0000259" key="2">
    <source>
        <dbReference type="SMART" id="SM00226"/>
    </source>
</evidence>
<dbReference type="InterPro" id="IPR023485">
    <property type="entry name" value="Ptyr_pPase"/>
</dbReference>
<evidence type="ECO:0000256" key="1">
    <source>
        <dbReference type="ARBA" id="ARBA00022849"/>
    </source>
</evidence>
<dbReference type="SMART" id="SM00226">
    <property type="entry name" value="LMWPc"/>
    <property type="match status" value="1"/>
</dbReference>
<sequence>MNILVLCTGNDARSILLESILNDEAPNGITAYSAGSVPADAVHPAVLALLEANDHDTSDLTPSDWRDYAGDDAMPVDLVITLCSETAARKAPAWPNAPATGYWDIANPVGAADEEAAIAATFEQLHRRAKALLKHPIETMDAGELTAALKRIAKQA</sequence>
<keyword evidence="1" id="KW-0059">Arsenical resistance</keyword>